<accession>A0A087D3L9</accession>
<evidence type="ECO:0000256" key="1">
    <source>
        <dbReference type="ARBA" id="ARBA00023015"/>
    </source>
</evidence>
<dbReference type="PANTHER" id="PTHR30146">
    <property type="entry name" value="LACI-RELATED TRANSCRIPTIONAL REPRESSOR"/>
    <property type="match status" value="1"/>
</dbReference>
<dbReference type="AlphaFoldDB" id="A0A087D3L9"/>
<comment type="caution">
    <text evidence="5">The sequence shown here is derived from an EMBL/GenBank/DDBJ whole genome shotgun (WGS) entry which is preliminary data.</text>
</comment>
<organism evidence="5 6">
    <name type="scientific">Bifidobacterium scardovii</name>
    <dbReference type="NCBI Taxonomy" id="158787"/>
    <lineage>
        <taxon>Bacteria</taxon>
        <taxon>Bacillati</taxon>
        <taxon>Actinomycetota</taxon>
        <taxon>Actinomycetes</taxon>
        <taxon>Bifidobacteriales</taxon>
        <taxon>Bifidobacteriaceae</taxon>
        <taxon>Bifidobacterium</taxon>
    </lineage>
</organism>
<dbReference type="InterPro" id="IPR000843">
    <property type="entry name" value="HTH_LacI"/>
</dbReference>
<feature type="domain" description="HTH lacI-type" evidence="4">
    <location>
        <begin position="4"/>
        <end position="58"/>
    </location>
</feature>
<dbReference type="CDD" id="cd06267">
    <property type="entry name" value="PBP1_LacI_sugar_binding-like"/>
    <property type="match status" value="1"/>
</dbReference>
<dbReference type="SMART" id="SM00354">
    <property type="entry name" value="HTH_LACI"/>
    <property type="match status" value="1"/>
</dbReference>
<dbReference type="EMBL" id="JGZO01000034">
    <property type="protein sequence ID" value="KFI90119.1"/>
    <property type="molecule type" value="Genomic_DNA"/>
</dbReference>
<reference evidence="5 6" key="1">
    <citation type="submission" date="2014-03" db="EMBL/GenBank/DDBJ databases">
        <title>Genomics of Bifidobacteria.</title>
        <authorList>
            <person name="Ventura M."/>
            <person name="Milani C."/>
            <person name="Lugli G.A."/>
        </authorList>
    </citation>
    <scope>NUCLEOTIDE SEQUENCE [LARGE SCALE GENOMIC DNA]</scope>
    <source>
        <strain evidence="5 6">LMG 21589</strain>
    </source>
</reference>
<dbReference type="Proteomes" id="UP000029033">
    <property type="component" value="Unassembled WGS sequence"/>
</dbReference>
<name>A0A087D3L9_9BIFI</name>
<dbReference type="PROSITE" id="PS50932">
    <property type="entry name" value="HTH_LACI_2"/>
    <property type="match status" value="1"/>
</dbReference>
<dbReference type="Pfam" id="PF13377">
    <property type="entry name" value="Peripla_BP_3"/>
    <property type="match status" value="1"/>
</dbReference>
<dbReference type="GeneID" id="85166889"/>
<keyword evidence="2" id="KW-0238">DNA-binding</keyword>
<dbReference type="eggNOG" id="COG1609">
    <property type="taxonomic scope" value="Bacteria"/>
</dbReference>
<proteinExistence type="predicted"/>
<dbReference type="GO" id="GO:0000976">
    <property type="term" value="F:transcription cis-regulatory region binding"/>
    <property type="evidence" value="ECO:0007669"/>
    <property type="project" value="TreeGrafter"/>
</dbReference>
<gene>
    <name evidence="5" type="ORF">BSCA_0458</name>
</gene>
<dbReference type="Gene3D" id="3.40.50.2300">
    <property type="match status" value="2"/>
</dbReference>
<dbReference type="Gene3D" id="1.10.260.40">
    <property type="entry name" value="lambda repressor-like DNA-binding domains"/>
    <property type="match status" value="1"/>
</dbReference>
<dbReference type="InterPro" id="IPR046335">
    <property type="entry name" value="LacI/GalR-like_sensor"/>
</dbReference>
<dbReference type="CDD" id="cd01392">
    <property type="entry name" value="HTH_LacI"/>
    <property type="match status" value="1"/>
</dbReference>
<evidence type="ECO:0000313" key="5">
    <source>
        <dbReference type="EMBL" id="KFI90119.1"/>
    </source>
</evidence>
<keyword evidence="6" id="KW-1185">Reference proteome</keyword>
<dbReference type="OrthoDB" id="3510266at2"/>
<dbReference type="InterPro" id="IPR028082">
    <property type="entry name" value="Peripla_BP_I"/>
</dbReference>
<protein>
    <submittedName>
        <fullName evidence="5">Transcriptional regulator, LacI family</fullName>
    </submittedName>
</protein>
<sequence>MTKASIQAVAAEAGVSVSTVSRTFAKPDLVLPETRTRVMAAAQKLDFQVSRSAAALKSGQSFRIALLHSDRISTWFNANVYEGLNSVFHPAGYDLSLYGMPNAQTRHEFFTDMPVRRNVDAVIVCSFDIDPDEVGRLKNINVPIVGINIPSTDGFDASVSIDNKQAMHMAVEHLVSLGHRRIAFVYGAPDDSSQLRFSADERLRGLLDACAAHPDVQAEQIRFTGHDDPTNMVIAQLTTMSPAPTAVCFQTDEVALPVLYRLPQYGRRIPQDLSLIGFDDIPFCAKIGLTTLRQNPYDLGASAARKTLDLMSHKPLDQQFEAIRPQLILRDTTAIAA</sequence>
<dbReference type="SUPFAM" id="SSF53822">
    <property type="entry name" value="Periplasmic binding protein-like I"/>
    <property type="match status" value="1"/>
</dbReference>
<dbReference type="Pfam" id="PF00356">
    <property type="entry name" value="LacI"/>
    <property type="match status" value="1"/>
</dbReference>
<evidence type="ECO:0000256" key="2">
    <source>
        <dbReference type="ARBA" id="ARBA00023125"/>
    </source>
</evidence>
<dbReference type="RefSeq" id="WP_033519088.1">
    <property type="nucleotide sequence ID" value="NZ_CAJPMS010000035.1"/>
</dbReference>
<dbReference type="InterPro" id="IPR010982">
    <property type="entry name" value="Lambda_DNA-bd_dom_sf"/>
</dbReference>
<keyword evidence="3" id="KW-0804">Transcription</keyword>
<evidence type="ECO:0000256" key="3">
    <source>
        <dbReference type="ARBA" id="ARBA00023163"/>
    </source>
</evidence>
<evidence type="ECO:0000259" key="4">
    <source>
        <dbReference type="PROSITE" id="PS50932"/>
    </source>
</evidence>
<dbReference type="GO" id="GO:0003700">
    <property type="term" value="F:DNA-binding transcription factor activity"/>
    <property type="evidence" value="ECO:0007669"/>
    <property type="project" value="TreeGrafter"/>
</dbReference>
<dbReference type="PANTHER" id="PTHR30146:SF138">
    <property type="entry name" value="TRANSCRIPTIONAL REGULATORY PROTEIN"/>
    <property type="match status" value="1"/>
</dbReference>
<keyword evidence="1" id="KW-0805">Transcription regulation</keyword>
<dbReference type="STRING" id="158787.BSCA_0458"/>
<dbReference type="SUPFAM" id="SSF47413">
    <property type="entry name" value="lambda repressor-like DNA-binding domains"/>
    <property type="match status" value="1"/>
</dbReference>
<evidence type="ECO:0000313" key="6">
    <source>
        <dbReference type="Proteomes" id="UP000029033"/>
    </source>
</evidence>